<dbReference type="GO" id="GO:0008236">
    <property type="term" value="F:serine-type peptidase activity"/>
    <property type="evidence" value="ECO:0007669"/>
    <property type="project" value="InterPro"/>
</dbReference>
<organism evidence="2 3">
    <name type="scientific">Sporolactobacillus laevolacticus DSM 442</name>
    <dbReference type="NCBI Taxonomy" id="1395513"/>
    <lineage>
        <taxon>Bacteria</taxon>
        <taxon>Bacillati</taxon>
        <taxon>Bacillota</taxon>
        <taxon>Bacilli</taxon>
        <taxon>Bacillales</taxon>
        <taxon>Sporolactobacillaceae</taxon>
        <taxon>Sporolactobacillus</taxon>
    </lineage>
</organism>
<evidence type="ECO:0000259" key="1">
    <source>
        <dbReference type="Pfam" id="PF00326"/>
    </source>
</evidence>
<sequence length="322" mass="35754">MNFRKKGSLITLLFISLFFITGCSINHPIERKSPNHSRKDGQIISVHQIHLQKLDDRLKAYRMMYWSSGVKTEAYLSVPKGGGTYSLEVNLHGGWIGPVKQTHVSSVGGVIFDKHLIEGSMPNIITVVPMYRGYGESGGTVNGLEGNTKDTQNAITAAKKYLEKNGITIYQGETILIGTSTGGGVALKVASQQKGIASVIAISPYLGADLLGAWYKEHLDNSTYKNYFTYMEKAFGPYNPSKSPYIKESIDYKKINVPVLLIQGKKDEIIPWQTVQRFSDKMKADGKNVTLKLVPDGNHALTNKQTELMDTIQTWFKNHPIP</sequence>
<dbReference type="PROSITE" id="PS51257">
    <property type="entry name" value="PROKAR_LIPOPROTEIN"/>
    <property type="match status" value="1"/>
</dbReference>
<dbReference type="Gene3D" id="3.40.50.1820">
    <property type="entry name" value="alpha/beta hydrolase"/>
    <property type="match status" value="1"/>
</dbReference>
<dbReference type="PANTHER" id="PTHR12277:SF81">
    <property type="entry name" value="PROTEIN ABHD13"/>
    <property type="match status" value="1"/>
</dbReference>
<comment type="caution">
    <text evidence="2">The sequence shown here is derived from an EMBL/GenBank/DDBJ whole genome shotgun (WGS) entry which is preliminary data.</text>
</comment>
<dbReference type="STRING" id="1395513.P343_12450"/>
<protein>
    <recommendedName>
        <fullName evidence="1">Peptidase S9 prolyl oligopeptidase catalytic domain-containing protein</fullName>
    </recommendedName>
</protein>
<dbReference type="PATRIC" id="fig|1395513.3.peg.2525"/>
<dbReference type="RefSeq" id="WP_023510732.1">
    <property type="nucleotide sequence ID" value="NZ_AWTC01000012.1"/>
</dbReference>
<keyword evidence="3" id="KW-1185">Reference proteome</keyword>
<dbReference type="PANTHER" id="PTHR12277">
    <property type="entry name" value="ALPHA/BETA HYDROLASE DOMAIN-CONTAINING PROTEIN"/>
    <property type="match status" value="1"/>
</dbReference>
<name>V6IW05_9BACL</name>
<dbReference type="Pfam" id="PF00326">
    <property type="entry name" value="Peptidase_S9"/>
    <property type="match status" value="1"/>
</dbReference>
<evidence type="ECO:0000313" key="2">
    <source>
        <dbReference type="EMBL" id="EST11402.1"/>
    </source>
</evidence>
<dbReference type="EMBL" id="AWTC01000012">
    <property type="protein sequence ID" value="EST11402.1"/>
    <property type="molecule type" value="Genomic_DNA"/>
</dbReference>
<reference evidence="2 3" key="1">
    <citation type="journal article" date="2013" name="Genome Announc.">
        <title>Genome Sequence of Sporolactobacillus laevolacticus DSM442, an Efficient Polymer-Grade D-Lactate Producer from Agricultural Waste Cottonseed as a Nitrogen Source.</title>
        <authorList>
            <person name="Wang H."/>
            <person name="Wang L."/>
            <person name="Ju J."/>
            <person name="Yu B."/>
            <person name="Ma Y."/>
        </authorList>
    </citation>
    <scope>NUCLEOTIDE SEQUENCE [LARGE SCALE GENOMIC DNA]</scope>
    <source>
        <strain evidence="2 3">DSM 442</strain>
    </source>
</reference>
<proteinExistence type="predicted"/>
<evidence type="ECO:0000313" key="3">
    <source>
        <dbReference type="Proteomes" id="UP000018296"/>
    </source>
</evidence>
<dbReference type="eggNOG" id="COG1073">
    <property type="taxonomic scope" value="Bacteria"/>
</dbReference>
<dbReference type="Proteomes" id="UP000018296">
    <property type="component" value="Unassembled WGS sequence"/>
</dbReference>
<dbReference type="AlphaFoldDB" id="V6IW05"/>
<dbReference type="GO" id="GO:0006508">
    <property type="term" value="P:proteolysis"/>
    <property type="evidence" value="ECO:0007669"/>
    <property type="project" value="InterPro"/>
</dbReference>
<dbReference type="InterPro" id="IPR001375">
    <property type="entry name" value="Peptidase_S9_cat"/>
</dbReference>
<feature type="domain" description="Peptidase S9 prolyl oligopeptidase catalytic" evidence="1">
    <location>
        <begin position="124"/>
        <end position="319"/>
    </location>
</feature>
<dbReference type="SUPFAM" id="SSF53474">
    <property type="entry name" value="alpha/beta-Hydrolases"/>
    <property type="match status" value="1"/>
</dbReference>
<accession>V6IW05</accession>
<dbReference type="InterPro" id="IPR029058">
    <property type="entry name" value="AB_hydrolase_fold"/>
</dbReference>
<gene>
    <name evidence="2" type="ORF">P343_12450</name>
</gene>